<evidence type="ECO:0000256" key="8">
    <source>
        <dbReference type="ARBA" id="ARBA00022723"/>
    </source>
</evidence>
<evidence type="ECO:0000256" key="6">
    <source>
        <dbReference type="ARBA" id="ARBA00022563"/>
    </source>
</evidence>
<evidence type="ECO:0000256" key="9">
    <source>
        <dbReference type="ARBA" id="ARBA00022741"/>
    </source>
</evidence>
<dbReference type="GO" id="GO:0006730">
    <property type="term" value="P:one-carbon metabolic process"/>
    <property type="evidence" value="ECO:0007669"/>
    <property type="project" value="UniProtKB-KW"/>
</dbReference>
<dbReference type="EC" id="2.5.1.6" evidence="5"/>
<evidence type="ECO:0000313" key="17">
    <source>
        <dbReference type="EMBL" id="OGE74183.1"/>
    </source>
</evidence>
<evidence type="ECO:0000256" key="4">
    <source>
        <dbReference type="ARBA" id="ARBA00009685"/>
    </source>
</evidence>
<evidence type="ECO:0000256" key="12">
    <source>
        <dbReference type="ARBA" id="ARBA00022958"/>
    </source>
</evidence>
<keyword evidence="6" id="KW-0554">One-carbon metabolism</keyword>
<comment type="pathway">
    <text evidence="3">Amino-acid biosynthesis; S-adenosyl-L-methionine biosynthesis; S-adenosyl-L-methionine from L-methionine: step 1/1.</text>
</comment>
<keyword evidence="11 13" id="KW-0460">Magnesium</keyword>
<keyword evidence="8 13" id="KW-0479">Metal-binding</keyword>
<dbReference type="Proteomes" id="UP000177610">
    <property type="component" value="Unassembled WGS sequence"/>
</dbReference>
<dbReference type="GO" id="GO:0006556">
    <property type="term" value="P:S-adenosylmethionine biosynthetic process"/>
    <property type="evidence" value="ECO:0007669"/>
    <property type="project" value="UniProtKB-UniPathway"/>
</dbReference>
<proteinExistence type="inferred from homology"/>
<dbReference type="EMBL" id="MFEH01000001">
    <property type="protein sequence ID" value="OGE74183.1"/>
    <property type="molecule type" value="Genomic_DNA"/>
</dbReference>
<dbReference type="Pfam" id="PF02773">
    <property type="entry name" value="S-AdoMet_synt_C"/>
    <property type="match status" value="1"/>
</dbReference>
<dbReference type="GO" id="GO:0046872">
    <property type="term" value="F:metal ion binding"/>
    <property type="evidence" value="ECO:0007669"/>
    <property type="project" value="UniProtKB-KW"/>
</dbReference>
<comment type="cofactor">
    <cofactor evidence="1">
        <name>Mg(2+)</name>
        <dbReference type="ChEBI" id="CHEBI:18420"/>
    </cofactor>
</comment>
<protein>
    <recommendedName>
        <fullName evidence="5">methionine adenosyltransferase</fullName>
        <ecNumber evidence="5">2.5.1.6</ecNumber>
    </recommendedName>
</protein>
<sequence>MKTCEFVTPKHPDKICDLIADSILDAYLVSDRNSRVAVEVMGGHNQISVSGEIRSNTNVDIAAIVKKIVGENFQVNVHVVPQSSFIAAGVDLGGAGDQGIMIGYALNQTPNFMPLEYELARNLCERIYDKHPFDGKVQVTVEGTKVITVVASFQNIKSDELLSLVKTLLPAENYLINPAGDWSIGGFDADSGISGRKIVIDNYGPEYSVGGGSFSGKDFTKVDRSGAYMARKIAVDFLKKKSAQSVQVKLAYAIGKSVPVMAQALIEGHEESITGYDLSPEGIRKFLLLDQIRFAHTATWGHFGRGFNWDL</sequence>
<dbReference type="InterPro" id="IPR022628">
    <property type="entry name" value="S-AdoMet_synt_N"/>
</dbReference>
<evidence type="ECO:0000256" key="11">
    <source>
        <dbReference type="ARBA" id="ARBA00022842"/>
    </source>
</evidence>
<dbReference type="PROSITE" id="PS00377">
    <property type="entry name" value="ADOMET_SYNTHASE_2"/>
    <property type="match status" value="1"/>
</dbReference>
<dbReference type="Pfam" id="PF00438">
    <property type="entry name" value="S-AdoMet_synt_N"/>
    <property type="match status" value="1"/>
</dbReference>
<feature type="domain" description="S-adenosylmethionine synthetase central" evidence="15">
    <location>
        <begin position="94"/>
        <end position="157"/>
    </location>
</feature>
<comment type="caution">
    <text evidence="17">The sequence shown here is derived from an EMBL/GenBank/DDBJ whole genome shotgun (WGS) entry which is preliminary data.</text>
</comment>
<evidence type="ECO:0000256" key="13">
    <source>
        <dbReference type="RuleBase" id="RU000542"/>
    </source>
</evidence>
<dbReference type="PANTHER" id="PTHR11964">
    <property type="entry name" value="S-ADENOSYLMETHIONINE SYNTHETASE"/>
    <property type="match status" value="1"/>
</dbReference>
<keyword evidence="9" id="KW-0547">Nucleotide-binding</keyword>
<dbReference type="UniPathway" id="UPA00315">
    <property type="reaction ID" value="UER00080"/>
</dbReference>
<evidence type="ECO:0000256" key="3">
    <source>
        <dbReference type="ARBA" id="ARBA00005224"/>
    </source>
</evidence>
<reference evidence="17 18" key="1">
    <citation type="journal article" date="2016" name="Nat. Commun.">
        <title>Thousands of microbial genomes shed light on interconnected biogeochemical processes in an aquifer system.</title>
        <authorList>
            <person name="Anantharaman K."/>
            <person name="Brown C.T."/>
            <person name="Hug L.A."/>
            <person name="Sharon I."/>
            <person name="Castelle C.J."/>
            <person name="Probst A.J."/>
            <person name="Thomas B.C."/>
            <person name="Singh A."/>
            <person name="Wilkins M.J."/>
            <person name="Karaoz U."/>
            <person name="Brodie E.L."/>
            <person name="Williams K.H."/>
            <person name="Hubbard S.S."/>
            <person name="Banfield J.F."/>
        </authorList>
    </citation>
    <scope>NUCLEOTIDE SEQUENCE [LARGE SCALE GENOMIC DNA]</scope>
</reference>
<dbReference type="Gene3D" id="3.30.300.10">
    <property type="match status" value="3"/>
</dbReference>
<organism evidence="17 18">
    <name type="scientific">Candidatus Doudnabacteria bacterium RIFCSPHIGHO2_01_FULL_41_86</name>
    <dbReference type="NCBI Taxonomy" id="1817821"/>
    <lineage>
        <taxon>Bacteria</taxon>
        <taxon>Candidatus Doudnaibacteriota</taxon>
    </lineage>
</organism>
<dbReference type="PROSITE" id="PS00376">
    <property type="entry name" value="ADOMET_SYNTHASE_1"/>
    <property type="match status" value="1"/>
</dbReference>
<dbReference type="GO" id="GO:0005524">
    <property type="term" value="F:ATP binding"/>
    <property type="evidence" value="ECO:0007669"/>
    <property type="project" value="UniProtKB-KW"/>
</dbReference>
<name>A0A1F5N9D3_9BACT</name>
<evidence type="ECO:0000259" key="16">
    <source>
        <dbReference type="Pfam" id="PF02773"/>
    </source>
</evidence>
<dbReference type="InterPro" id="IPR022630">
    <property type="entry name" value="S-AdoMet_synt_C"/>
</dbReference>
<evidence type="ECO:0000256" key="7">
    <source>
        <dbReference type="ARBA" id="ARBA00022679"/>
    </source>
</evidence>
<dbReference type="InterPro" id="IPR022631">
    <property type="entry name" value="ADOMET_SYNTHASE_CS"/>
</dbReference>
<accession>A0A1F5N9D3</accession>
<evidence type="ECO:0000259" key="15">
    <source>
        <dbReference type="Pfam" id="PF02772"/>
    </source>
</evidence>
<comment type="cofactor">
    <cofactor evidence="2">
        <name>K(+)</name>
        <dbReference type="ChEBI" id="CHEBI:29103"/>
    </cofactor>
</comment>
<evidence type="ECO:0000259" key="14">
    <source>
        <dbReference type="Pfam" id="PF00438"/>
    </source>
</evidence>
<dbReference type="InterPro" id="IPR022629">
    <property type="entry name" value="S-AdoMet_synt_central"/>
</dbReference>
<keyword evidence="10" id="KW-0067">ATP-binding</keyword>
<dbReference type="GO" id="GO:0005737">
    <property type="term" value="C:cytoplasm"/>
    <property type="evidence" value="ECO:0007669"/>
    <property type="project" value="UniProtKB-SubCell"/>
</dbReference>
<gene>
    <name evidence="17" type="ORF">A2717_01375</name>
</gene>
<dbReference type="SUPFAM" id="SSF55973">
    <property type="entry name" value="S-adenosylmethionine synthetase"/>
    <property type="match status" value="3"/>
</dbReference>
<evidence type="ECO:0000256" key="5">
    <source>
        <dbReference type="ARBA" id="ARBA00012828"/>
    </source>
</evidence>
<dbReference type="GO" id="GO:0004478">
    <property type="term" value="F:methionine adenosyltransferase activity"/>
    <property type="evidence" value="ECO:0007669"/>
    <property type="project" value="UniProtKB-EC"/>
</dbReference>
<comment type="similarity">
    <text evidence="4">Belongs to the AdoMet synthase family.</text>
</comment>
<evidence type="ECO:0000313" key="18">
    <source>
        <dbReference type="Proteomes" id="UP000177610"/>
    </source>
</evidence>
<feature type="domain" description="S-adenosylmethionine synthetase N-terminal" evidence="14">
    <location>
        <begin position="2"/>
        <end position="70"/>
    </location>
</feature>
<feature type="domain" description="S-adenosylmethionine synthetase C-terminal" evidence="16">
    <location>
        <begin position="184"/>
        <end position="310"/>
    </location>
</feature>
<keyword evidence="12 13" id="KW-0630">Potassium</keyword>
<dbReference type="InterPro" id="IPR002133">
    <property type="entry name" value="S-AdoMet_synthetase"/>
</dbReference>
<evidence type="ECO:0000256" key="2">
    <source>
        <dbReference type="ARBA" id="ARBA00001958"/>
    </source>
</evidence>
<evidence type="ECO:0000256" key="1">
    <source>
        <dbReference type="ARBA" id="ARBA00001946"/>
    </source>
</evidence>
<comment type="subcellular location">
    <subcellularLocation>
        <location evidence="13">Cytoplasm</location>
    </subcellularLocation>
</comment>
<comment type="subunit">
    <text evidence="13">Homotetramer.</text>
</comment>
<dbReference type="Pfam" id="PF02772">
    <property type="entry name" value="S-AdoMet_synt_M"/>
    <property type="match status" value="1"/>
</dbReference>
<dbReference type="InterPro" id="IPR022636">
    <property type="entry name" value="S-AdoMet_synthetase_sfam"/>
</dbReference>
<dbReference type="STRING" id="1817821.A2717_01375"/>
<evidence type="ECO:0000256" key="10">
    <source>
        <dbReference type="ARBA" id="ARBA00022840"/>
    </source>
</evidence>
<keyword evidence="7" id="KW-0808">Transferase</keyword>
<dbReference type="AlphaFoldDB" id="A0A1F5N9D3"/>